<proteinExistence type="predicted"/>
<reference evidence="1 2" key="1">
    <citation type="submission" date="2019-03" db="EMBL/GenBank/DDBJ databases">
        <title>Subsurface microbial communities from deep shales in Ohio and West Virginia, USA.</title>
        <authorList>
            <person name="Wrighton K."/>
        </authorList>
    </citation>
    <scope>NUCLEOTIDE SEQUENCE [LARGE SCALE GENOMIC DNA]</scope>
    <source>
        <strain evidence="1 2">MA284_T2</strain>
    </source>
</reference>
<gene>
    <name evidence="1" type="ORF">DFR79_1164</name>
</gene>
<sequence>MFLSLEVAAQPDEDLLLYKDFYYGESGRSVYNKILGNSEFRPDNLGSSYEEWFKNESYDGFGPVKMKTMNEYYSMLTRTIIFSKSFNCRFRFDKKEVNLNRIYIYGPKYKFEEETQEEIAEEDIDQILDDF</sequence>
<dbReference type="AlphaFoldDB" id="A0A4R6LLV0"/>
<dbReference type="RefSeq" id="WP_133515352.1">
    <property type="nucleotide sequence ID" value="NZ_SNWX01000016.1"/>
</dbReference>
<organism evidence="1 2">
    <name type="scientific">Halanaerobium saccharolyticum</name>
    <dbReference type="NCBI Taxonomy" id="43595"/>
    <lineage>
        <taxon>Bacteria</taxon>
        <taxon>Bacillati</taxon>
        <taxon>Bacillota</taxon>
        <taxon>Clostridia</taxon>
        <taxon>Halanaerobiales</taxon>
        <taxon>Halanaerobiaceae</taxon>
        <taxon>Halanaerobium</taxon>
    </lineage>
</organism>
<comment type="caution">
    <text evidence="1">The sequence shown here is derived from an EMBL/GenBank/DDBJ whole genome shotgun (WGS) entry which is preliminary data.</text>
</comment>
<accession>A0A4R6LLV0</accession>
<evidence type="ECO:0000313" key="2">
    <source>
        <dbReference type="Proteomes" id="UP000295064"/>
    </source>
</evidence>
<dbReference type="Proteomes" id="UP000295064">
    <property type="component" value="Unassembled WGS sequence"/>
</dbReference>
<name>A0A4R6LLV0_9FIRM</name>
<dbReference type="EMBL" id="SNWX01000016">
    <property type="protein sequence ID" value="TDO85877.1"/>
    <property type="molecule type" value="Genomic_DNA"/>
</dbReference>
<evidence type="ECO:0000313" key="1">
    <source>
        <dbReference type="EMBL" id="TDO85877.1"/>
    </source>
</evidence>
<protein>
    <submittedName>
        <fullName evidence="1">Uncharacterized protein</fullName>
    </submittedName>
</protein>